<accession>A0AA36B938</accession>
<organism evidence="2 3">
    <name type="scientific">Octopus vulgaris</name>
    <name type="common">Common octopus</name>
    <dbReference type="NCBI Taxonomy" id="6645"/>
    <lineage>
        <taxon>Eukaryota</taxon>
        <taxon>Metazoa</taxon>
        <taxon>Spiralia</taxon>
        <taxon>Lophotrochozoa</taxon>
        <taxon>Mollusca</taxon>
        <taxon>Cephalopoda</taxon>
        <taxon>Coleoidea</taxon>
        <taxon>Octopodiformes</taxon>
        <taxon>Octopoda</taxon>
        <taxon>Incirrata</taxon>
        <taxon>Octopodidae</taxon>
        <taxon>Octopus</taxon>
    </lineage>
</organism>
<dbReference type="AlphaFoldDB" id="A0AA36B938"/>
<protein>
    <submittedName>
        <fullName evidence="2">Uncharacterized protein</fullName>
    </submittedName>
</protein>
<gene>
    <name evidence="2" type="ORF">OCTVUL_1B008342</name>
</gene>
<dbReference type="Proteomes" id="UP001162480">
    <property type="component" value="Chromosome 10"/>
</dbReference>
<sequence length="85" mass="9807">MEAHAIKGDATSLDKSTELLNELYEEMSSSLLSSVLDEENNSKTTINTTTRPDQQNENNYCKPKAFKRQHNGNREIENYVEKERK</sequence>
<evidence type="ECO:0000256" key="1">
    <source>
        <dbReference type="SAM" id="MobiDB-lite"/>
    </source>
</evidence>
<dbReference type="EMBL" id="OX597823">
    <property type="protein sequence ID" value="CAI9729312.1"/>
    <property type="molecule type" value="Genomic_DNA"/>
</dbReference>
<reference evidence="2" key="1">
    <citation type="submission" date="2023-08" db="EMBL/GenBank/DDBJ databases">
        <authorList>
            <person name="Alioto T."/>
            <person name="Alioto T."/>
            <person name="Gomez Garrido J."/>
        </authorList>
    </citation>
    <scope>NUCLEOTIDE SEQUENCE</scope>
</reference>
<feature type="region of interest" description="Disordered" evidence="1">
    <location>
        <begin position="36"/>
        <end position="85"/>
    </location>
</feature>
<proteinExistence type="predicted"/>
<feature type="compositionally biased region" description="Polar residues" evidence="1">
    <location>
        <begin position="43"/>
        <end position="59"/>
    </location>
</feature>
<evidence type="ECO:0000313" key="2">
    <source>
        <dbReference type="EMBL" id="CAI9729312.1"/>
    </source>
</evidence>
<keyword evidence="3" id="KW-1185">Reference proteome</keyword>
<feature type="compositionally biased region" description="Basic and acidic residues" evidence="1">
    <location>
        <begin position="72"/>
        <end position="85"/>
    </location>
</feature>
<evidence type="ECO:0000313" key="3">
    <source>
        <dbReference type="Proteomes" id="UP001162480"/>
    </source>
</evidence>
<name>A0AA36B938_OCTVU</name>